<name>A0ACB7X122_9ERIC</name>
<evidence type="ECO:0000313" key="2">
    <source>
        <dbReference type="Proteomes" id="UP000828048"/>
    </source>
</evidence>
<accession>A0ACB7X122</accession>
<comment type="caution">
    <text evidence="1">The sequence shown here is derived from an EMBL/GenBank/DDBJ whole genome shotgun (WGS) entry which is preliminary data.</text>
</comment>
<proteinExistence type="predicted"/>
<dbReference type="EMBL" id="CM037152">
    <property type="protein sequence ID" value="KAH7834407.1"/>
    <property type="molecule type" value="Genomic_DNA"/>
</dbReference>
<protein>
    <submittedName>
        <fullName evidence="1">Uncharacterized protein</fullName>
    </submittedName>
</protein>
<keyword evidence="2" id="KW-1185">Reference proteome</keyword>
<evidence type="ECO:0000313" key="1">
    <source>
        <dbReference type="EMBL" id="KAH7834407.1"/>
    </source>
</evidence>
<gene>
    <name evidence="1" type="ORF">Vadar_015661</name>
</gene>
<reference evidence="1 2" key="1">
    <citation type="journal article" date="2021" name="Hortic Res">
        <title>High-quality reference genome and annotation aids understanding of berry development for evergreen blueberry (Vaccinium darrowii).</title>
        <authorList>
            <person name="Yu J."/>
            <person name="Hulse-Kemp A.M."/>
            <person name="Babiker E."/>
            <person name="Staton M."/>
        </authorList>
    </citation>
    <scope>NUCLEOTIDE SEQUENCE [LARGE SCALE GENOMIC DNA]</scope>
    <source>
        <strain evidence="2">cv. NJ 8807/NJ 8810</strain>
        <tissue evidence="1">Young leaf</tissue>
    </source>
</reference>
<organism evidence="1 2">
    <name type="scientific">Vaccinium darrowii</name>
    <dbReference type="NCBI Taxonomy" id="229202"/>
    <lineage>
        <taxon>Eukaryota</taxon>
        <taxon>Viridiplantae</taxon>
        <taxon>Streptophyta</taxon>
        <taxon>Embryophyta</taxon>
        <taxon>Tracheophyta</taxon>
        <taxon>Spermatophyta</taxon>
        <taxon>Magnoliopsida</taxon>
        <taxon>eudicotyledons</taxon>
        <taxon>Gunneridae</taxon>
        <taxon>Pentapetalae</taxon>
        <taxon>asterids</taxon>
        <taxon>Ericales</taxon>
        <taxon>Ericaceae</taxon>
        <taxon>Vaccinioideae</taxon>
        <taxon>Vaccinieae</taxon>
        <taxon>Vaccinium</taxon>
    </lineage>
</organism>
<sequence length="188" mass="20498">MLFDCQWARAVWFGCNVQLNVGHGSPISVLRWTLEIVDVLKGEDLSNFLDAKVAAVLRDWRGCLVDGLVGSVVVSSPLQGELLAIRRACGMAKALNLFGVTIESDKQIAIKLSVPELVPPWEVLTVVLDIRNFVSSLGLCLAWVKREANELAHAVALNAVKGNLPINWISFPPRSVSSCSCKKSFSLL</sequence>
<dbReference type="Proteomes" id="UP000828048">
    <property type="component" value="Chromosome 2"/>
</dbReference>